<dbReference type="EMBL" id="PVWQ01000005">
    <property type="protein sequence ID" value="RDW81249.1"/>
    <property type="molecule type" value="Genomic_DNA"/>
</dbReference>
<dbReference type="GeneID" id="38115176"/>
<protein>
    <submittedName>
        <fullName evidence="1">Uncharacterized protein</fullName>
    </submittedName>
</protein>
<keyword evidence="2" id="KW-1185">Reference proteome</keyword>
<gene>
    <name evidence="1" type="ORF">DSM5745_04806</name>
</gene>
<evidence type="ECO:0000313" key="2">
    <source>
        <dbReference type="Proteomes" id="UP000256690"/>
    </source>
</evidence>
<proteinExistence type="predicted"/>
<comment type="caution">
    <text evidence="1">The sequence shown here is derived from an EMBL/GenBank/DDBJ whole genome shotgun (WGS) entry which is preliminary data.</text>
</comment>
<dbReference type="Proteomes" id="UP000256690">
    <property type="component" value="Unassembled WGS sequence"/>
</dbReference>
<name>A0A3D8S4P5_9EURO</name>
<dbReference type="AlphaFoldDB" id="A0A3D8S4P5"/>
<organism evidence="1 2">
    <name type="scientific">Aspergillus mulundensis</name>
    <dbReference type="NCBI Taxonomy" id="1810919"/>
    <lineage>
        <taxon>Eukaryota</taxon>
        <taxon>Fungi</taxon>
        <taxon>Dikarya</taxon>
        <taxon>Ascomycota</taxon>
        <taxon>Pezizomycotina</taxon>
        <taxon>Eurotiomycetes</taxon>
        <taxon>Eurotiomycetidae</taxon>
        <taxon>Eurotiales</taxon>
        <taxon>Aspergillaceae</taxon>
        <taxon>Aspergillus</taxon>
        <taxon>Aspergillus subgen. Nidulantes</taxon>
    </lineage>
</organism>
<dbReference type="OrthoDB" id="4499271at2759"/>
<accession>A0A3D8S4P5</accession>
<reference evidence="1 2" key="1">
    <citation type="journal article" date="2018" name="IMA Fungus">
        <title>IMA Genome-F 9: Draft genome sequence of Annulohypoxylon stygium, Aspergillus mulundensis, Berkeleyomyces basicola (syn. Thielaviopsis basicola), Ceratocystis smalleyi, two Cercospora beticola strains, Coleophoma cylindrospora, Fusarium fracticaudum, Phialophora cf. hyalina, and Morchella septimelata.</title>
        <authorList>
            <person name="Wingfield B.D."/>
            <person name="Bills G.F."/>
            <person name="Dong Y."/>
            <person name="Huang W."/>
            <person name="Nel W.J."/>
            <person name="Swalarsk-Parry B.S."/>
            <person name="Vaghefi N."/>
            <person name="Wilken P.M."/>
            <person name="An Z."/>
            <person name="de Beer Z.W."/>
            <person name="De Vos L."/>
            <person name="Chen L."/>
            <person name="Duong T.A."/>
            <person name="Gao Y."/>
            <person name="Hammerbacher A."/>
            <person name="Kikkert J.R."/>
            <person name="Li Y."/>
            <person name="Li H."/>
            <person name="Li K."/>
            <person name="Li Q."/>
            <person name="Liu X."/>
            <person name="Ma X."/>
            <person name="Naidoo K."/>
            <person name="Pethybridge S.J."/>
            <person name="Sun J."/>
            <person name="Steenkamp E.T."/>
            <person name="van der Nest M.A."/>
            <person name="van Wyk S."/>
            <person name="Wingfield M.J."/>
            <person name="Xiong C."/>
            <person name="Yue Q."/>
            <person name="Zhang X."/>
        </authorList>
    </citation>
    <scope>NUCLEOTIDE SEQUENCE [LARGE SCALE GENOMIC DNA]</scope>
    <source>
        <strain evidence="1 2">DSM 5745</strain>
    </source>
</reference>
<dbReference type="RefSeq" id="XP_026604302.1">
    <property type="nucleotide sequence ID" value="XM_026746822.1"/>
</dbReference>
<evidence type="ECO:0000313" key="1">
    <source>
        <dbReference type="EMBL" id="RDW81249.1"/>
    </source>
</evidence>
<sequence length="293" mass="34542">MFLFKSPDPDLTKEVVEFPSRINNRLESYVTRLLEEVGIPSFIWGEPYLSILGSTTGALVSLPLPRLIYSLQSRASLMAKLCTHPYPDYHWHTDLKYFELPKKPGDLIFFSGGVHLFRKSRLFWEFPDPPLGAPPKDDPYYMLTSDPRINERYPCHVRGRQPEGYYPVKMPVPARYFEAMVLLRMRDVRARWLDGCWSVNILYLLDSDHILLLNLDTGDINEPFPEYAKRRIYEGYEKEKGHEYKYLLEMFLDYKRKGKLPPPERPPREGERSFEALLQHWKVPYEQSDLIYG</sequence>